<keyword evidence="3" id="KW-0067">ATP-binding</keyword>
<evidence type="ECO:0000256" key="3">
    <source>
        <dbReference type="ARBA" id="ARBA00022840"/>
    </source>
</evidence>
<dbReference type="NCBIfam" id="NF011595">
    <property type="entry name" value="PRK15020.1"/>
    <property type="match status" value="1"/>
</dbReference>
<evidence type="ECO:0000259" key="4">
    <source>
        <dbReference type="Pfam" id="PF01923"/>
    </source>
</evidence>
<dbReference type="RefSeq" id="WP_188704762.1">
    <property type="nucleotide sequence ID" value="NZ_BMLX01000003.1"/>
</dbReference>
<dbReference type="InterPro" id="IPR016030">
    <property type="entry name" value="CblAdoTrfase-like"/>
</dbReference>
<evidence type="ECO:0000313" key="6">
    <source>
        <dbReference type="Proteomes" id="UP000637267"/>
    </source>
</evidence>
<name>A0ABQ2PB66_9NEIS</name>
<evidence type="ECO:0000256" key="1">
    <source>
        <dbReference type="ARBA" id="ARBA00022679"/>
    </source>
</evidence>
<evidence type="ECO:0000313" key="5">
    <source>
        <dbReference type="EMBL" id="GGP22528.1"/>
    </source>
</evidence>
<keyword evidence="1" id="KW-0808">Transferase</keyword>
<protein>
    <submittedName>
        <fullName evidence="5">Ethanolamine utilization cobalamin adenosyltransferase</fullName>
    </submittedName>
</protein>
<organism evidence="5 6">
    <name type="scientific">Silvimonas iriomotensis</name>
    <dbReference type="NCBI Taxonomy" id="449662"/>
    <lineage>
        <taxon>Bacteria</taxon>
        <taxon>Pseudomonadati</taxon>
        <taxon>Pseudomonadota</taxon>
        <taxon>Betaproteobacteria</taxon>
        <taxon>Neisseriales</taxon>
        <taxon>Chitinibacteraceae</taxon>
        <taxon>Silvimonas</taxon>
    </lineage>
</organism>
<keyword evidence="2" id="KW-0547">Nucleotide-binding</keyword>
<dbReference type="SUPFAM" id="SSF89028">
    <property type="entry name" value="Cobalamin adenosyltransferase-like"/>
    <property type="match status" value="1"/>
</dbReference>
<evidence type="ECO:0000256" key="2">
    <source>
        <dbReference type="ARBA" id="ARBA00022741"/>
    </source>
</evidence>
<gene>
    <name evidence="5" type="primary">eutT</name>
    <name evidence="5" type="ORF">GCM10010970_25680</name>
</gene>
<keyword evidence="6" id="KW-1185">Reference proteome</keyword>
<dbReference type="InterPro" id="IPR009194">
    <property type="entry name" value="AdoTrfase_EutT"/>
</dbReference>
<feature type="domain" description="Cobalamin adenosyltransferase-like" evidence="4">
    <location>
        <begin position="95"/>
        <end position="253"/>
    </location>
</feature>
<dbReference type="Pfam" id="PF01923">
    <property type="entry name" value="Cob_adeno_trans"/>
    <property type="match status" value="1"/>
</dbReference>
<dbReference type="EMBL" id="BMLX01000003">
    <property type="protein sequence ID" value="GGP22528.1"/>
    <property type="molecule type" value="Genomic_DNA"/>
</dbReference>
<reference evidence="6" key="1">
    <citation type="journal article" date="2019" name="Int. J. Syst. Evol. Microbiol.">
        <title>The Global Catalogue of Microorganisms (GCM) 10K type strain sequencing project: providing services to taxonomists for standard genome sequencing and annotation.</title>
        <authorList>
            <consortium name="The Broad Institute Genomics Platform"/>
            <consortium name="The Broad Institute Genome Sequencing Center for Infectious Disease"/>
            <person name="Wu L."/>
            <person name="Ma J."/>
        </authorList>
    </citation>
    <scope>NUCLEOTIDE SEQUENCE [LARGE SCALE GENOMIC DNA]</scope>
    <source>
        <strain evidence="6">CGMCC 1.8859</strain>
    </source>
</reference>
<dbReference type="Gene3D" id="1.20.1200.10">
    <property type="entry name" value="Cobalamin adenosyltransferase-like"/>
    <property type="match status" value="1"/>
</dbReference>
<comment type="caution">
    <text evidence="5">The sequence shown here is derived from an EMBL/GenBank/DDBJ whole genome shotgun (WGS) entry which is preliminary data.</text>
</comment>
<dbReference type="InterPro" id="IPR036451">
    <property type="entry name" value="CblAdoTrfase-like_sf"/>
</dbReference>
<accession>A0ABQ2PB66</accession>
<proteinExistence type="predicted"/>
<sequence>MPTFITEDWLRAHAGLGQNTRISLPADSRLTPAAQELIKARGLAVKFVDEAGRTFIENPGADGGLTPVHGLTGSATAQPQHCALCQQTVGKKTEALTHLNASTLVAKNDERIRFRGELDSAIALAVWVQTVFDPASERTRLAGYLADIRSGLGNVLRAEVTAEPMPEIAMGEVSAERLHTLSHQPLRTLGHDHIVPDATHGPAVAQLNLLRARIRECETCAAALYLDRDYQPVRPDILQALNRLSSAVYVLMILTLLHERGQPVPSLENPA</sequence>
<dbReference type="Proteomes" id="UP000637267">
    <property type="component" value="Unassembled WGS sequence"/>
</dbReference>
<dbReference type="PIRSF" id="PIRSF012294">
    <property type="entry name" value="ATR_EutT"/>
    <property type="match status" value="1"/>
</dbReference>